<name>A0A2A6BEJ2_PRIPA</name>
<dbReference type="PANTHER" id="PTHR21479:SF22">
    <property type="entry name" value="PROTEIN CBG07241"/>
    <property type="match status" value="1"/>
</dbReference>
<keyword evidence="2" id="KW-1185">Reference proteome</keyword>
<reference evidence="1" key="2">
    <citation type="submission" date="2022-06" db="UniProtKB">
        <authorList>
            <consortium name="EnsemblMetazoa"/>
        </authorList>
    </citation>
    <scope>IDENTIFICATION</scope>
    <source>
        <strain evidence="1">PS312</strain>
    </source>
</reference>
<dbReference type="Proteomes" id="UP000005239">
    <property type="component" value="Unassembled WGS sequence"/>
</dbReference>
<dbReference type="EnsemblMetazoa" id="PPA00074.1">
    <property type="protein sequence ID" value="PPA00074.1"/>
    <property type="gene ID" value="WBGene00089628"/>
</dbReference>
<protein>
    <submittedName>
        <fullName evidence="1">Uncharacterized protein</fullName>
    </submittedName>
</protein>
<accession>A0A8R1U3K3</accession>
<dbReference type="PANTHER" id="PTHR21479">
    <property type="match status" value="1"/>
</dbReference>
<reference evidence="2" key="1">
    <citation type="journal article" date="2008" name="Nat. Genet.">
        <title>The Pristionchus pacificus genome provides a unique perspective on nematode lifestyle and parasitism.</title>
        <authorList>
            <person name="Dieterich C."/>
            <person name="Clifton S.W."/>
            <person name="Schuster L.N."/>
            <person name="Chinwalla A."/>
            <person name="Delehaunty K."/>
            <person name="Dinkelacker I."/>
            <person name="Fulton L."/>
            <person name="Fulton R."/>
            <person name="Godfrey J."/>
            <person name="Minx P."/>
            <person name="Mitreva M."/>
            <person name="Roeseler W."/>
            <person name="Tian H."/>
            <person name="Witte H."/>
            <person name="Yang S.P."/>
            <person name="Wilson R.K."/>
            <person name="Sommer R.J."/>
        </authorList>
    </citation>
    <scope>NUCLEOTIDE SEQUENCE [LARGE SCALE GENOMIC DNA]</scope>
    <source>
        <strain evidence="2">PS312</strain>
    </source>
</reference>
<evidence type="ECO:0000313" key="1">
    <source>
        <dbReference type="EnsemblMetazoa" id="PPA00074.1"/>
    </source>
</evidence>
<sequence>MAPTMVAQFAWKEKVYIKYFIANMISTMKFVLLISMLAVSVFAKSYNITVEGTIKCHEPFMFNMRIFVSYFMQHLELDKYKHDFVAECKDPTSESSEKQYRLLGKASDMLQSEVEPLLFFWHTCGFGGKGDGTCVCKDLGNISADLNLKLDIDFTGKGAMKGFRHCKQACIKAMTGDRTLYGGM</sequence>
<gene>
    <name evidence="1" type="primary">WBGene00089628</name>
</gene>
<evidence type="ECO:0000313" key="2">
    <source>
        <dbReference type="Proteomes" id="UP000005239"/>
    </source>
</evidence>
<accession>A0A2A6BEJ2</accession>
<dbReference type="AlphaFoldDB" id="A0A2A6BEJ2"/>
<organism evidence="1 2">
    <name type="scientific">Pristionchus pacificus</name>
    <name type="common">Parasitic nematode worm</name>
    <dbReference type="NCBI Taxonomy" id="54126"/>
    <lineage>
        <taxon>Eukaryota</taxon>
        <taxon>Metazoa</taxon>
        <taxon>Ecdysozoa</taxon>
        <taxon>Nematoda</taxon>
        <taxon>Chromadorea</taxon>
        <taxon>Rhabditida</taxon>
        <taxon>Rhabditina</taxon>
        <taxon>Diplogasteromorpha</taxon>
        <taxon>Diplogasteroidea</taxon>
        <taxon>Neodiplogasteridae</taxon>
        <taxon>Pristionchus</taxon>
    </lineage>
</organism>
<proteinExistence type="predicted"/>